<keyword evidence="2" id="KW-1185">Reference proteome</keyword>
<feature type="non-terminal residue" evidence="1">
    <location>
        <position position="180"/>
    </location>
</feature>
<protein>
    <submittedName>
        <fullName evidence="1">Uncharacterized protein</fullName>
    </submittedName>
</protein>
<dbReference type="Proteomes" id="UP001159042">
    <property type="component" value="Unassembled WGS sequence"/>
</dbReference>
<sequence length="180" mass="20230">NKVFSRSRISYLIDRQQYLPTFLDYESRVVTATTSKPNLADTLPWLASTLNPNGTLTVGQSTYELEGSSPVGPDIECQKTPLNATETGTCTLLSNCLEVHPYLTDFVVYQRYFCTVNNAYNILSTVKVMTVIPEIPCIIFCIKRDMNYLLQICWSLLSKKSSSGSNPLTDIDLHRVLEDC</sequence>
<feature type="non-terminal residue" evidence="1">
    <location>
        <position position="1"/>
    </location>
</feature>
<proteinExistence type="predicted"/>
<reference evidence="1 2" key="1">
    <citation type="journal article" date="2023" name="Insect Mol. Biol.">
        <title>Genome sequencing provides insights into the evolution of gene families encoding plant cell wall-degrading enzymes in longhorned beetles.</title>
        <authorList>
            <person name="Shin N.R."/>
            <person name="Okamura Y."/>
            <person name="Kirsch R."/>
            <person name="Pauchet Y."/>
        </authorList>
    </citation>
    <scope>NUCLEOTIDE SEQUENCE [LARGE SCALE GENOMIC DNA]</scope>
    <source>
        <strain evidence="1">EAD_L_NR</strain>
    </source>
</reference>
<dbReference type="AlphaFoldDB" id="A0AAV8W1Y5"/>
<accession>A0AAV8W1Y5</accession>
<gene>
    <name evidence="1" type="ORF">NQ315_004802</name>
</gene>
<name>A0AAV8W1Y5_9CUCU</name>
<evidence type="ECO:0000313" key="1">
    <source>
        <dbReference type="EMBL" id="KAJ8920663.1"/>
    </source>
</evidence>
<dbReference type="EMBL" id="JANEYG010000013">
    <property type="protein sequence ID" value="KAJ8920663.1"/>
    <property type="molecule type" value="Genomic_DNA"/>
</dbReference>
<comment type="caution">
    <text evidence="1">The sequence shown here is derived from an EMBL/GenBank/DDBJ whole genome shotgun (WGS) entry which is preliminary data.</text>
</comment>
<evidence type="ECO:0000313" key="2">
    <source>
        <dbReference type="Proteomes" id="UP001159042"/>
    </source>
</evidence>
<organism evidence="1 2">
    <name type="scientific">Exocentrus adspersus</name>
    <dbReference type="NCBI Taxonomy" id="1586481"/>
    <lineage>
        <taxon>Eukaryota</taxon>
        <taxon>Metazoa</taxon>
        <taxon>Ecdysozoa</taxon>
        <taxon>Arthropoda</taxon>
        <taxon>Hexapoda</taxon>
        <taxon>Insecta</taxon>
        <taxon>Pterygota</taxon>
        <taxon>Neoptera</taxon>
        <taxon>Endopterygota</taxon>
        <taxon>Coleoptera</taxon>
        <taxon>Polyphaga</taxon>
        <taxon>Cucujiformia</taxon>
        <taxon>Chrysomeloidea</taxon>
        <taxon>Cerambycidae</taxon>
        <taxon>Lamiinae</taxon>
        <taxon>Acanthocinini</taxon>
        <taxon>Exocentrus</taxon>
    </lineage>
</organism>